<proteinExistence type="predicted"/>
<name>A0ACB9FQ81_ARCLA</name>
<dbReference type="Proteomes" id="UP001055879">
    <property type="component" value="Linkage Group LG01"/>
</dbReference>
<dbReference type="EMBL" id="CM042047">
    <property type="protein sequence ID" value="KAI3772960.1"/>
    <property type="molecule type" value="Genomic_DNA"/>
</dbReference>
<organism evidence="1 2">
    <name type="scientific">Arctium lappa</name>
    <name type="common">Greater burdock</name>
    <name type="synonym">Lappa major</name>
    <dbReference type="NCBI Taxonomy" id="4217"/>
    <lineage>
        <taxon>Eukaryota</taxon>
        <taxon>Viridiplantae</taxon>
        <taxon>Streptophyta</taxon>
        <taxon>Embryophyta</taxon>
        <taxon>Tracheophyta</taxon>
        <taxon>Spermatophyta</taxon>
        <taxon>Magnoliopsida</taxon>
        <taxon>eudicotyledons</taxon>
        <taxon>Gunneridae</taxon>
        <taxon>Pentapetalae</taxon>
        <taxon>asterids</taxon>
        <taxon>campanulids</taxon>
        <taxon>Asterales</taxon>
        <taxon>Asteraceae</taxon>
        <taxon>Carduoideae</taxon>
        <taxon>Cardueae</taxon>
        <taxon>Arctiinae</taxon>
        <taxon>Arctium</taxon>
    </lineage>
</organism>
<reference evidence="2" key="1">
    <citation type="journal article" date="2022" name="Mol. Ecol. Resour.">
        <title>The genomes of chicory, endive, great burdock and yacon provide insights into Asteraceae palaeo-polyploidization history and plant inulin production.</title>
        <authorList>
            <person name="Fan W."/>
            <person name="Wang S."/>
            <person name="Wang H."/>
            <person name="Wang A."/>
            <person name="Jiang F."/>
            <person name="Liu H."/>
            <person name="Zhao H."/>
            <person name="Xu D."/>
            <person name="Zhang Y."/>
        </authorList>
    </citation>
    <scope>NUCLEOTIDE SEQUENCE [LARGE SCALE GENOMIC DNA]</scope>
    <source>
        <strain evidence="2">cv. Niubang</strain>
    </source>
</reference>
<sequence length="71" mass="8166">MWDLMGLTLHRSAKMVGFRSMMMGLSRYIDPGIKHDNPIDDQSVHHTEAIDEHQGRRVFVLKHTTISDSSM</sequence>
<accession>A0ACB9FQ81</accession>
<evidence type="ECO:0000313" key="2">
    <source>
        <dbReference type="Proteomes" id="UP001055879"/>
    </source>
</evidence>
<protein>
    <submittedName>
        <fullName evidence="1">Uncharacterized protein</fullName>
    </submittedName>
</protein>
<gene>
    <name evidence="1" type="ORF">L6452_04156</name>
</gene>
<reference evidence="1 2" key="2">
    <citation type="journal article" date="2022" name="Mol. Ecol. Resour.">
        <title>The genomes of chicory, endive, great burdock and yacon provide insights into Asteraceae paleo-polyploidization history and plant inulin production.</title>
        <authorList>
            <person name="Fan W."/>
            <person name="Wang S."/>
            <person name="Wang H."/>
            <person name="Wang A."/>
            <person name="Jiang F."/>
            <person name="Liu H."/>
            <person name="Zhao H."/>
            <person name="Xu D."/>
            <person name="Zhang Y."/>
        </authorList>
    </citation>
    <scope>NUCLEOTIDE SEQUENCE [LARGE SCALE GENOMIC DNA]</scope>
    <source>
        <strain evidence="2">cv. Niubang</strain>
    </source>
</reference>
<keyword evidence="2" id="KW-1185">Reference proteome</keyword>
<evidence type="ECO:0000313" key="1">
    <source>
        <dbReference type="EMBL" id="KAI3772960.1"/>
    </source>
</evidence>
<comment type="caution">
    <text evidence="1">The sequence shown here is derived from an EMBL/GenBank/DDBJ whole genome shotgun (WGS) entry which is preliminary data.</text>
</comment>